<organism evidence="2 3">
    <name type="scientific">Araneus ventricosus</name>
    <name type="common">Orbweaver spider</name>
    <name type="synonym">Epeira ventricosa</name>
    <dbReference type="NCBI Taxonomy" id="182803"/>
    <lineage>
        <taxon>Eukaryota</taxon>
        <taxon>Metazoa</taxon>
        <taxon>Ecdysozoa</taxon>
        <taxon>Arthropoda</taxon>
        <taxon>Chelicerata</taxon>
        <taxon>Arachnida</taxon>
        <taxon>Araneae</taxon>
        <taxon>Araneomorphae</taxon>
        <taxon>Entelegynae</taxon>
        <taxon>Araneoidea</taxon>
        <taxon>Araneidae</taxon>
        <taxon>Araneus</taxon>
    </lineage>
</organism>
<name>A0A4Y2DA70_ARAVE</name>
<reference evidence="2 3" key="1">
    <citation type="journal article" date="2019" name="Sci. Rep.">
        <title>Orb-weaving spider Araneus ventricosus genome elucidates the spidroin gene catalogue.</title>
        <authorList>
            <person name="Kono N."/>
            <person name="Nakamura H."/>
            <person name="Ohtoshi R."/>
            <person name="Moran D.A.P."/>
            <person name="Shinohara A."/>
            <person name="Yoshida Y."/>
            <person name="Fujiwara M."/>
            <person name="Mori M."/>
            <person name="Tomita M."/>
            <person name="Arakawa K."/>
        </authorList>
    </citation>
    <scope>NUCLEOTIDE SEQUENCE [LARGE SCALE GENOMIC DNA]</scope>
</reference>
<feature type="region of interest" description="Disordered" evidence="1">
    <location>
        <begin position="30"/>
        <end position="50"/>
    </location>
</feature>
<proteinExistence type="predicted"/>
<sequence length="50" mass="5702">MGLNVEETSVSSDYSTTYVSDDLQKKKVCPQSRCESRRSKHVMHVPTKKT</sequence>
<dbReference type="AlphaFoldDB" id="A0A4Y2DA70"/>
<evidence type="ECO:0000313" key="2">
    <source>
        <dbReference type="EMBL" id="GBM13017.1"/>
    </source>
</evidence>
<accession>A0A4Y2DA70</accession>
<evidence type="ECO:0000313" key="3">
    <source>
        <dbReference type="Proteomes" id="UP000499080"/>
    </source>
</evidence>
<dbReference type="Proteomes" id="UP000499080">
    <property type="component" value="Unassembled WGS sequence"/>
</dbReference>
<feature type="non-terminal residue" evidence="2">
    <location>
        <position position="50"/>
    </location>
</feature>
<protein>
    <submittedName>
        <fullName evidence="2">Uncharacterized protein</fullName>
    </submittedName>
</protein>
<feature type="compositionally biased region" description="Basic residues" evidence="1">
    <location>
        <begin position="38"/>
        <end position="50"/>
    </location>
</feature>
<gene>
    <name evidence="2" type="ORF">AVEN_250641_1</name>
</gene>
<evidence type="ECO:0000256" key="1">
    <source>
        <dbReference type="SAM" id="MobiDB-lite"/>
    </source>
</evidence>
<dbReference type="EMBL" id="BGPR01165888">
    <property type="protein sequence ID" value="GBM13017.1"/>
    <property type="molecule type" value="Genomic_DNA"/>
</dbReference>
<comment type="caution">
    <text evidence="2">The sequence shown here is derived from an EMBL/GenBank/DDBJ whole genome shotgun (WGS) entry which is preliminary data.</text>
</comment>
<dbReference type="OrthoDB" id="6419778at2759"/>
<keyword evidence="3" id="KW-1185">Reference proteome</keyword>